<gene>
    <name evidence="4" type="ORF">g.12298</name>
</gene>
<dbReference type="EMBL" id="GECZ01024151">
    <property type="protein sequence ID" value="JAS45618.1"/>
    <property type="molecule type" value="Transcribed_RNA"/>
</dbReference>
<dbReference type="PANTHER" id="PTHR43798:SF14">
    <property type="entry name" value="SERINE HYDROLASE-LIKE PROTEIN DDB_G0286239"/>
    <property type="match status" value="1"/>
</dbReference>
<dbReference type="GO" id="GO:0016020">
    <property type="term" value="C:membrane"/>
    <property type="evidence" value="ECO:0007669"/>
    <property type="project" value="TreeGrafter"/>
</dbReference>
<organism evidence="4">
    <name type="scientific">Cuerna arida</name>
    <dbReference type="NCBI Taxonomy" id="1464854"/>
    <lineage>
        <taxon>Eukaryota</taxon>
        <taxon>Metazoa</taxon>
        <taxon>Ecdysozoa</taxon>
        <taxon>Arthropoda</taxon>
        <taxon>Hexapoda</taxon>
        <taxon>Insecta</taxon>
        <taxon>Pterygota</taxon>
        <taxon>Neoptera</taxon>
        <taxon>Paraneoptera</taxon>
        <taxon>Hemiptera</taxon>
        <taxon>Auchenorrhyncha</taxon>
        <taxon>Membracoidea</taxon>
        <taxon>Cicadellidae</taxon>
        <taxon>Cicadellinae</taxon>
        <taxon>Proconiini</taxon>
        <taxon>Cuerna</taxon>
    </lineage>
</organism>
<dbReference type="ESTHER" id="9hemi-a0a1b6f5y5">
    <property type="family name" value="SERHL"/>
</dbReference>
<evidence type="ECO:0000256" key="1">
    <source>
        <dbReference type="ARBA" id="ARBA00008645"/>
    </source>
</evidence>
<dbReference type="AlphaFoldDB" id="A0A1B6F5Y5"/>
<dbReference type="SUPFAM" id="SSF53474">
    <property type="entry name" value="alpha/beta-Hydrolases"/>
    <property type="match status" value="1"/>
</dbReference>
<feature type="domain" description="AB hydrolase-1" evidence="3">
    <location>
        <begin position="58"/>
        <end position="210"/>
    </location>
</feature>
<dbReference type="InterPro" id="IPR050266">
    <property type="entry name" value="AB_hydrolase_sf"/>
</dbReference>
<protein>
    <recommendedName>
        <fullName evidence="3">AB hydrolase-1 domain-containing protein</fullName>
    </recommendedName>
</protein>
<evidence type="ECO:0000313" key="4">
    <source>
        <dbReference type="EMBL" id="JAS45618.1"/>
    </source>
</evidence>
<dbReference type="InterPro" id="IPR000073">
    <property type="entry name" value="AB_hydrolase_1"/>
</dbReference>
<dbReference type="Gene3D" id="3.40.50.1820">
    <property type="entry name" value="alpha/beta hydrolase"/>
    <property type="match status" value="1"/>
</dbReference>
<accession>A0A1B6F5Y5</accession>
<dbReference type="PANTHER" id="PTHR43798">
    <property type="entry name" value="MONOACYLGLYCEROL LIPASE"/>
    <property type="match status" value="1"/>
</dbReference>
<proteinExistence type="inferred from homology"/>
<name>A0A1B6F5Y5_9HEMI</name>
<dbReference type="GO" id="GO:0016787">
    <property type="term" value="F:hydrolase activity"/>
    <property type="evidence" value="ECO:0007669"/>
    <property type="project" value="UniProtKB-KW"/>
</dbReference>
<comment type="similarity">
    <text evidence="1">Belongs to the AB hydrolase superfamily.</text>
</comment>
<evidence type="ECO:0000256" key="2">
    <source>
        <dbReference type="ARBA" id="ARBA00022801"/>
    </source>
</evidence>
<sequence>MRILSLKPRVFRLCKQLYRELHFSRACRLNVNKVTEVRIPVPWGHIAGKWWGDTNKQPILALHGWQDNAGTFDPLLELLPESTPILAIDSPGHGFSSHYPEAMLYHNANYVMVCQRIKKYFKWEQKLNFLAHSEGGVIAFLYSSIYPEFVNSLITLDVIKPFAPTDGEMINLGKYIDTTVTKSRRDPSENPKYTIEEIQDRWLKGSRGSLTPDTVNILMRRGVKFDQDSGKYSLTRDPKVKIYSLQRFDENQSLEMARNLKCHYLVLRATEGKFFDHSLRNTPDFINTVTESAKSFKLVNVEGPHHVHLTHPERVAPIIIQFYKNIKL</sequence>
<evidence type="ECO:0000259" key="3">
    <source>
        <dbReference type="Pfam" id="PF00561"/>
    </source>
</evidence>
<keyword evidence="2" id="KW-0378">Hydrolase</keyword>
<reference evidence="4" key="1">
    <citation type="submission" date="2015-11" db="EMBL/GenBank/DDBJ databases">
        <title>De novo transcriptome assembly of four potential Pierce s Disease insect vectors from Arizona vineyards.</title>
        <authorList>
            <person name="Tassone E.E."/>
        </authorList>
    </citation>
    <scope>NUCLEOTIDE SEQUENCE</scope>
</reference>
<dbReference type="InterPro" id="IPR029058">
    <property type="entry name" value="AB_hydrolase_fold"/>
</dbReference>
<dbReference type="Pfam" id="PF00561">
    <property type="entry name" value="Abhydrolase_1"/>
    <property type="match status" value="1"/>
</dbReference>